<reference evidence="7 8" key="1">
    <citation type="submission" date="2016-07" db="EMBL/GenBank/DDBJ databases">
        <title>Pervasive Adenine N6-methylation of Active Genes in Fungi.</title>
        <authorList>
            <consortium name="DOE Joint Genome Institute"/>
            <person name="Mondo S.J."/>
            <person name="Dannebaum R.O."/>
            <person name="Kuo R.C."/>
            <person name="Labutti K."/>
            <person name="Haridas S."/>
            <person name="Kuo A."/>
            <person name="Salamov A."/>
            <person name="Ahrendt S.R."/>
            <person name="Lipzen A."/>
            <person name="Sullivan W."/>
            <person name="Andreopoulos W.B."/>
            <person name="Clum A."/>
            <person name="Lindquist E."/>
            <person name="Daum C."/>
            <person name="Ramamoorthy G.K."/>
            <person name="Gryganskyi A."/>
            <person name="Culley D."/>
            <person name="Magnuson J.K."/>
            <person name="James T.Y."/>
            <person name="O'Malley M.A."/>
            <person name="Stajich J.E."/>
            <person name="Spatafora J.W."/>
            <person name="Visel A."/>
            <person name="Grigoriev I.V."/>
        </authorList>
    </citation>
    <scope>NUCLEOTIDE SEQUENCE [LARGE SCALE GENOMIC DNA]</scope>
    <source>
        <strain evidence="7 8">CBS 931.73</strain>
    </source>
</reference>
<keyword evidence="2 6" id="KW-0812">Transmembrane</keyword>
<organism evidence="7 8">
    <name type="scientific">Basidiobolus meristosporus CBS 931.73</name>
    <dbReference type="NCBI Taxonomy" id="1314790"/>
    <lineage>
        <taxon>Eukaryota</taxon>
        <taxon>Fungi</taxon>
        <taxon>Fungi incertae sedis</taxon>
        <taxon>Zoopagomycota</taxon>
        <taxon>Entomophthoromycotina</taxon>
        <taxon>Basidiobolomycetes</taxon>
        <taxon>Basidiobolales</taxon>
        <taxon>Basidiobolaceae</taxon>
        <taxon>Basidiobolus</taxon>
    </lineage>
</organism>
<accession>A0A1Y1Y6M7</accession>
<dbReference type="Gene3D" id="1.20.1280.290">
    <property type="match status" value="2"/>
</dbReference>
<keyword evidence="4 6" id="KW-0472">Membrane</keyword>
<evidence type="ECO:0000313" key="7">
    <source>
        <dbReference type="EMBL" id="ORX93681.1"/>
    </source>
</evidence>
<dbReference type="PANTHER" id="PTHR16201">
    <property type="entry name" value="SEVEN TRANSMEMBRANE PROTEIN 1-RELATED"/>
    <property type="match status" value="1"/>
</dbReference>
<evidence type="ECO:0000256" key="5">
    <source>
        <dbReference type="SAM" id="MobiDB-lite"/>
    </source>
</evidence>
<dbReference type="EMBL" id="MCFE01000227">
    <property type="protein sequence ID" value="ORX93681.1"/>
    <property type="molecule type" value="Genomic_DNA"/>
</dbReference>
<dbReference type="InParanoid" id="A0A1Y1Y6M7"/>
<evidence type="ECO:0000256" key="4">
    <source>
        <dbReference type="ARBA" id="ARBA00023136"/>
    </source>
</evidence>
<sequence length="327" mass="36863">MFDLEPQYCQPSHGIVNVLLAVFVVVGLFASYVPQQVKILRNKTSEGFSPWFLLLGSLACLSSLLNVLVLQWPVLQCCRFSTPGRCFLNLLGILQVSVQWVLLVAVLVLFIVYFPAHRKMIYFSDATVPHAVPSYEWRLSKAIALVVASHLLVFVGVSVYLLLMVGGPQHTATKWWAGALGVLGMIMSILQYIPPIRRTWKRKSVGALSIPMMLTQTPATFLLAYSLFLQPGTNWSSWVGLLVSGVLQSVLLILSIAWYQRARRLRMYAPILITDDEDEEEHLNHSHPYQRNEREPLIRASSPESARGSSNSRRNNYWKPSPARELS</sequence>
<feature type="transmembrane region" description="Helical" evidence="6">
    <location>
        <begin position="142"/>
        <end position="163"/>
    </location>
</feature>
<dbReference type="AlphaFoldDB" id="A0A1Y1Y6M7"/>
<dbReference type="Proteomes" id="UP000193498">
    <property type="component" value="Unassembled WGS sequence"/>
</dbReference>
<comment type="caution">
    <text evidence="7">The sequence shown here is derived from an EMBL/GenBank/DDBJ whole genome shotgun (WGS) entry which is preliminary data.</text>
</comment>
<dbReference type="InterPro" id="IPR051415">
    <property type="entry name" value="LAAT-1"/>
</dbReference>
<evidence type="ECO:0000256" key="2">
    <source>
        <dbReference type="ARBA" id="ARBA00022692"/>
    </source>
</evidence>
<name>A0A1Y1Y6M7_9FUNG</name>
<dbReference type="SMART" id="SM00679">
    <property type="entry name" value="CTNS"/>
    <property type="match status" value="2"/>
</dbReference>
<evidence type="ECO:0008006" key="9">
    <source>
        <dbReference type="Google" id="ProtNLM"/>
    </source>
</evidence>
<keyword evidence="8" id="KW-1185">Reference proteome</keyword>
<evidence type="ECO:0000256" key="3">
    <source>
        <dbReference type="ARBA" id="ARBA00022989"/>
    </source>
</evidence>
<dbReference type="InterPro" id="IPR006603">
    <property type="entry name" value="PQ-loop_rpt"/>
</dbReference>
<dbReference type="GO" id="GO:0016020">
    <property type="term" value="C:membrane"/>
    <property type="evidence" value="ECO:0007669"/>
    <property type="project" value="UniProtKB-SubCell"/>
</dbReference>
<evidence type="ECO:0000256" key="6">
    <source>
        <dbReference type="SAM" id="Phobius"/>
    </source>
</evidence>
<dbReference type="Pfam" id="PF04193">
    <property type="entry name" value="PQ-loop"/>
    <property type="match status" value="2"/>
</dbReference>
<keyword evidence="3 6" id="KW-1133">Transmembrane helix</keyword>
<proteinExistence type="predicted"/>
<feature type="transmembrane region" description="Helical" evidence="6">
    <location>
        <begin position="175"/>
        <end position="193"/>
    </location>
</feature>
<feature type="transmembrane region" description="Helical" evidence="6">
    <location>
        <begin position="92"/>
        <end position="114"/>
    </location>
</feature>
<gene>
    <name evidence="7" type="ORF">K493DRAFT_315863</name>
</gene>
<dbReference type="OrthoDB" id="19344at2759"/>
<evidence type="ECO:0000313" key="8">
    <source>
        <dbReference type="Proteomes" id="UP000193498"/>
    </source>
</evidence>
<protein>
    <recommendedName>
        <fullName evidence="9">PQ-loop-domain-containing protein</fullName>
    </recommendedName>
</protein>
<feature type="transmembrane region" description="Helical" evidence="6">
    <location>
        <begin position="51"/>
        <end position="72"/>
    </location>
</feature>
<feature type="transmembrane region" description="Helical" evidence="6">
    <location>
        <begin position="235"/>
        <end position="259"/>
    </location>
</feature>
<feature type="transmembrane region" description="Helical" evidence="6">
    <location>
        <begin position="205"/>
        <end position="229"/>
    </location>
</feature>
<dbReference type="PANTHER" id="PTHR16201:SF11">
    <property type="entry name" value="PQ-LOOP REPEAT-CONTAINING PROTEIN"/>
    <property type="match status" value="1"/>
</dbReference>
<feature type="region of interest" description="Disordered" evidence="5">
    <location>
        <begin position="279"/>
        <end position="327"/>
    </location>
</feature>
<comment type="subcellular location">
    <subcellularLocation>
        <location evidence="1">Membrane</location>
        <topology evidence="1">Multi-pass membrane protein</topology>
    </subcellularLocation>
</comment>
<evidence type="ECO:0000256" key="1">
    <source>
        <dbReference type="ARBA" id="ARBA00004141"/>
    </source>
</evidence>
<feature type="transmembrane region" description="Helical" evidence="6">
    <location>
        <begin position="12"/>
        <end position="30"/>
    </location>
</feature>